<proteinExistence type="predicted"/>
<organism evidence="1">
    <name type="scientific">marine sediment metagenome</name>
    <dbReference type="NCBI Taxonomy" id="412755"/>
    <lineage>
        <taxon>unclassified sequences</taxon>
        <taxon>metagenomes</taxon>
        <taxon>ecological metagenomes</taxon>
    </lineage>
</organism>
<reference evidence="1" key="1">
    <citation type="journal article" date="2015" name="Nature">
        <title>Complex archaea that bridge the gap between prokaryotes and eukaryotes.</title>
        <authorList>
            <person name="Spang A."/>
            <person name="Saw J.H."/>
            <person name="Jorgensen S.L."/>
            <person name="Zaremba-Niedzwiedzka K."/>
            <person name="Martijn J."/>
            <person name="Lind A.E."/>
            <person name="van Eijk R."/>
            <person name="Schleper C."/>
            <person name="Guy L."/>
            <person name="Ettema T.J."/>
        </authorList>
    </citation>
    <scope>NUCLEOTIDE SEQUENCE</scope>
</reference>
<protein>
    <submittedName>
        <fullName evidence="1">Uncharacterized protein</fullName>
    </submittedName>
</protein>
<gene>
    <name evidence="1" type="ORF">LCGC14_2833450</name>
</gene>
<name>A0A0F8Z043_9ZZZZ</name>
<dbReference type="AlphaFoldDB" id="A0A0F8Z043"/>
<sequence>MTTYNIIIRVQYFSVPYSLKIKSSKHEFYLYPGDYVQEMADLENKIFFKNRNIGNFTSYKEKEFLRKDKDAYSYIGFKLDFNITEELEKLISLIQKEIESLIILFDYLLSNFHYFDQIYIFQLDNTLVRVIQLNFSQQWYITSFITLRYNLISKLEDFLLKLLQRIEDNEIYIDDFELFLRGKLYIEPVMYYIKKGKRNILDNLSDIWESVEHISNTYWELNKKEFKKILISDSKATDKVRKIKYMLKALSIELDEDTKNIIQDIYTNYYNFKKHETSDLEKIDIQKLNENLLQVMCIFEKAFTSLLGIFPNIIEFKEYTNYYTIEPINKREDFSGTG</sequence>
<comment type="caution">
    <text evidence="1">The sequence shown here is derived from an EMBL/GenBank/DDBJ whole genome shotgun (WGS) entry which is preliminary data.</text>
</comment>
<feature type="non-terminal residue" evidence="1">
    <location>
        <position position="338"/>
    </location>
</feature>
<dbReference type="EMBL" id="LAZR01054023">
    <property type="protein sequence ID" value="KKK79445.1"/>
    <property type="molecule type" value="Genomic_DNA"/>
</dbReference>
<evidence type="ECO:0000313" key="1">
    <source>
        <dbReference type="EMBL" id="KKK79445.1"/>
    </source>
</evidence>
<accession>A0A0F8Z043</accession>